<dbReference type="PROSITE" id="PS50126">
    <property type="entry name" value="S1"/>
    <property type="match status" value="1"/>
</dbReference>
<dbReference type="Pfam" id="PF17876">
    <property type="entry name" value="CSD2"/>
    <property type="match status" value="1"/>
</dbReference>
<dbReference type="InterPro" id="IPR001900">
    <property type="entry name" value="RNase_II/R"/>
</dbReference>
<dbReference type="GO" id="GO:0008859">
    <property type="term" value="F:exoribonuclease II activity"/>
    <property type="evidence" value="ECO:0007669"/>
    <property type="project" value="UniProtKB-UniRule"/>
</dbReference>
<evidence type="ECO:0000256" key="6">
    <source>
        <dbReference type="ARBA" id="ARBA00022839"/>
    </source>
</evidence>
<evidence type="ECO:0000256" key="5">
    <source>
        <dbReference type="ARBA" id="ARBA00022801"/>
    </source>
</evidence>
<dbReference type="PROSITE" id="PS01175">
    <property type="entry name" value="RIBONUCLEASE_II"/>
    <property type="match status" value="1"/>
</dbReference>
<dbReference type="InterPro" id="IPR050180">
    <property type="entry name" value="RNR_Ribonuclease"/>
</dbReference>
<dbReference type="EMBL" id="MEYS01000002">
    <property type="protein sequence ID" value="OGD34073.1"/>
    <property type="molecule type" value="Genomic_DNA"/>
</dbReference>
<dbReference type="SMART" id="SM00955">
    <property type="entry name" value="RNB"/>
    <property type="match status" value="1"/>
</dbReference>
<dbReference type="NCBIfam" id="TIGR02063">
    <property type="entry name" value="RNase_R"/>
    <property type="match status" value="1"/>
</dbReference>
<evidence type="ECO:0000313" key="10">
    <source>
        <dbReference type="EMBL" id="OGD34073.1"/>
    </source>
</evidence>
<reference evidence="10 11" key="1">
    <citation type="journal article" date="2016" name="Nat. Commun.">
        <title>Thousands of microbial genomes shed light on interconnected biogeochemical processes in an aquifer system.</title>
        <authorList>
            <person name="Anantharaman K."/>
            <person name="Brown C.T."/>
            <person name="Hug L.A."/>
            <person name="Sharon I."/>
            <person name="Castelle C.J."/>
            <person name="Probst A.J."/>
            <person name="Thomas B.C."/>
            <person name="Singh A."/>
            <person name="Wilkins M.J."/>
            <person name="Karaoz U."/>
            <person name="Brodie E.L."/>
            <person name="Williams K.H."/>
            <person name="Hubbard S.S."/>
            <person name="Banfield J.F."/>
        </authorList>
    </citation>
    <scope>NUCLEOTIDE SEQUENCE [LARGE SCALE GENOMIC DNA]</scope>
</reference>
<evidence type="ECO:0000256" key="4">
    <source>
        <dbReference type="ARBA" id="ARBA00022722"/>
    </source>
</evidence>
<comment type="caution">
    <text evidence="10">The sequence shown here is derived from an EMBL/GenBank/DDBJ whole genome shotgun (WGS) entry which is preliminary data.</text>
</comment>
<dbReference type="STRING" id="1797298.A2988_01145"/>
<comment type="function">
    <text evidence="8">3'-5' exoribonuclease that releases 5'-nucleoside monophosphates and is involved in maturation of structured RNAs.</text>
</comment>
<dbReference type="Gene3D" id="2.40.50.140">
    <property type="entry name" value="Nucleic acid-binding proteins"/>
    <property type="match status" value="3"/>
</dbReference>
<dbReference type="InterPro" id="IPR022966">
    <property type="entry name" value="RNase_II/R_CS"/>
</dbReference>
<dbReference type="NCBIfam" id="TIGR00358">
    <property type="entry name" value="3_prime_RNase"/>
    <property type="match status" value="1"/>
</dbReference>
<dbReference type="InterPro" id="IPR040476">
    <property type="entry name" value="CSD2"/>
</dbReference>
<dbReference type="AlphaFoldDB" id="A0A1F5BTW6"/>
<dbReference type="InterPro" id="IPR011129">
    <property type="entry name" value="CSD"/>
</dbReference>
<dbReference type="Pfam" id="PF00575">
    <property type="entry name" value="S1"/>
    <property type="match status" value="1"/>
</dbReference>
<feature type="domain" description="S1 motif" evidence="9">
    <location>
        <begin position="564"/>
        <end position="645"/>
    </location>
</feature>
<dbReference type="Proteomes" id="UP000176650">
    <property type="component" value="Unassembled WGS sequence"/>
</dbReference>
<dbReference type="InterPro" id="IPR011805">
    <property type="entry name" value="RNase_R"/>
</dbReference>
<dbReference type="EC" id="3.1.13.1" evidence="8"/>
<evidence type="ECO:0000256" key="8">
    <source>
        <dbReference type="HAMAP-Rule" id="MF_01895"/>
    </source>
</evidence>
<comment type="catalytic activity">
    <reaction evidence="1 8">
        <text>Exonucleolytic cleavage in the 3'- to 5'-direction to yield nucleoside 5'-phosphates.</text>
        <dbReference type="EC" id="3.1.13.1"/>
    </reaction>
</comment>
<keyword evidence="7 8" id="KW-0694">RNA-binding</keyword>
<dbReference type="PANTHER" id="PTHR23355:SF9">
    <property type="entry name" value="DIS3-LIKE EXONUCLEASE 2"/>
    <property type="match status" value="1"/>
</dbReference>
<dbReference type="GO" id="GO:0006402">
    <property type="term" value="P:mRNA catabolic process"/>
    <property type="evidence" value="ECO:0007669"/>
    <property type="project" value="TreeGrafter"/>
</dbReference>
<dbReference type="Pfam" id="PF00773">
    <property type="entry name" value="RNB"/>
    <property type="match status" value="1"/>
</dbReference>
<keyword evidence="5 8" id="KW-0378">Hydrolase</keyword>
<evidence type="ECO:0000256" key="1">
    <source>
        <dbReference type="ARBA" id="ARBA00001849"/>
    </source>
</evidence>
<sequence length="645" mass="72659">MKKEDAQSSSRGIIGITSAGTGYVTAAGFETDILIEPQFLNTALHGDEVEFSMFPQQGAQRPSGEITKVLRRAKMEFVGTVDKKKGSAISFIVPDDKKMYTDIFVSPAESRKIHDGWKVLVRVVKWDDPKKNPEGRIVKALGKKGDNDVEMESIVLEKGFEMKFPPKVEKEAEVLGKASKPIPHKDIAGRRDFRNITTFTIDPADAKDFDDAISFEMVADDLFEIGVHIADVSHYVKPGGRLDEEARHRGVSIYLVDRTIPMLPEVLSNDICSLNPREDKLTFAAVLTMSADGHIQKVWLGRTVINSNRRFAYEEAQKVLDEKKGEYYNELHRLNVLAKLIREKRMKGGALDFDKEEVKFKLDAKGKPVSIAQKPRLDVHKLVEEFMILANREVASYLSREVKKINKGASVYRIHDAPKKDAVDELLFFLRMLGHEIQAKGENISSKELNEIFVKIKGKPEESLVKTVAMRAMAKAVYSVGNIGHYGLALENYTHFTSPIRRYADLLVHRILEKHLKGGHLNAEEIAWHHAFAAELSQREINATDAERSSVSLKQVEYMLDKVGQVFEGVISGITTWGVYVEESHTKASGMVKFKDMKDDFYVFNKETYSLVGTKSKKKYSVGDVVKIKIAAGDLERKTLDYVFV</sequence>
<dbReference type="CDD" id="cd04471">
    <property type="entry name" value="S1_RNase_R"/>
    <property type="match status" value="1"/>
</dbReference>
<name>A0A1F5BTW6_9BACT</name>
<proteinExistence type="inferred from homology"/>
<keyword evidence="3 8" id="KW-0963">Cytoplasm</keyword>
<gene>
    <name evidence="8" type="primary">rnr</name>
    <name evidence="10" type="ORF">A2988_01145</name>
</gene>
<evidence type="ECO:0000259" key="9">
    <source>
        <dbReference type="PROSITE" id="PS50126"/>
    </source>
</evidence>
<dbReference type="GO" id="GO:0005829">
    <property type="term" value="C:cytosol"/>
    <property type="evidence" value="ECO:0007669"/>
    <property type="project" value="TreeGrafter"/>
</dbReference>
<comment type="similarity">
    <text evidence="8">Belongs to the RNR ribonuclease family. RNase R subfamily.</text>
</comment>
<evidence type="ECO:0000256" key="3">
    <source>
        <dbReference type="ARBA" id="ARBA00022490"/>
    </source>
</evidence>
<dbReference type="HAMAP" id="MF_01895">
    <property type="entry name" value="RNase_R"/>
    <property type="match status" value="1"/>
</dbReference>
<evidence type="ECO:0000256" key="2">
    <source>
        <dbReference type="ARBA" id="ARBA00004496"/>
    </source>
</evidence>
<dbReference type="PANTHER" id="PTHR23355">
    <property type="entry name" value="RIBONUCLEASE"/>
    <property type="match status" value="1"/>
</dbReference>
<dbReference type="Pfam" id="PF08206">
    <property type="entry name" value="OB_RNB"/>
    <property type="match status" value="1"/>
</dbReference>
<evidence type="ECO:0000256" key="7">
    <source>
        <dbReference type="ARBA" id="ARBA00022884"/>
    </source>
</evidence>
<comment type="subcellular location">
    <subcellularLocation>
        <location evidence="2 8">Cytoplasm</location>
    </subcellularLocation>
</comment>
<dbReference type="InterPro" id="IPR013223">
    <property type="entry name" value="RNase_B_OB_dom"/>
</dbReference>
<keyword evidence="4 8" id="KW-0540">Nuclease</keyword>
<dbReference type="GO" id="GO:0003723">
    <property type="term" value="F:RNA binding"/>
    <property type="evidence" value="ECO:0007669"/>
    <property type="project" value="UniProtKB-UniRule"/>
</dbReference>
<organism evidence="10 11">
    <name type="scientific">Candidatus Azambacteria bacterium RIFCSPLOWO2_01_FULL_46_25</name>
    <dbReference type="NCBI Taxonomy" id="1797298"/>
    <lineage>
        <taxon>Bacteria</taxon>
        <taxon>Candidatus Azamiibacteriota</taxon>
    </lineage>
</organism>
<dbReference type="SUPFAM" id="SSF50249">
    <property type="entry name" value="Nucleic acid-binding proteins"/>
    <property type="match status" value="4"/>
</dbReference>
<keyword evidence="6 8" id="KW-0269">Exonuclease</keyword>
<protein>
    <recommendedName>
        <fullName evidence="8">Ribonuclease R</fullName>
        <shortName evidence="8">RNase R</shortName>
        <ecNumber evidence="8">3.1.13.1</ecNumber>
    </recommendedName>
</protein>
<dbReference type="InterPro" id="IPR003029">
    <property type="entry name" value="S1_domain"/>
</dbReference>
<accession>A0A1F5BTW6</accession>
<dbReference type="SMART" id="SM00357">
    <property type="entry name" value="CSP"/>
    <property type="match status" value="2"/>
</dbReference>
<dbReference type="InterPro" id="IPR012340">
    <property type="entry name" value="NA-bd_OB-fold"/>
</dbReference>
<evidence type="ECO:0000313" key="11">
    <source>
        <dbReference type="Proteomes" id="UP000176650"/>
    </source>
</evidence>
<dbReference type="InterPro" id="IPR004476">
    <property type="entry name" value="RNase_II/RNase_R"/>
</dbReference>